<dbReference type="Pfam" id="PF09614">
    <property type="entry name" value="Cas_Csy2"/>
    <property type="match status" value="1"/>
</dbReference>
<comment type="caution">
    <text evidence="1">The sequence shown here is derived from an EMBL/GenBank/DDBJ whole genome shotgun (WGS) entry which is preliminary data.</text>
</comment>
<dbReference type="RefSeq" id="WP_376812689.1">
    <property type="nucleotide sequence ID" value="NZ_JBHSDY010000005.1"/>
</dbReference>
<keyword evidence="2" id="KW-1185">Reference proteome</keyword>
<dbReference type="EMBL" id="JBHSDY010000005">
    <property type="protein sequence ID" value="MFC4298127.1"/>
    <property type="molecule type" value="Genomic_DNA"/>
</dbReference>
<dbReference type="Proteomes" id="UP001595756">
    <property type="component" value="Unassembled WGS sequence"/>
</dbReference>
<sequence length="346" mass="39247">MSLTDREPDGLLVLPHVRVQNANAISSPLTHGFPSMTAFLGFMWALGRKLAAADIPLKLEKVGVICHWHQEQTQDGYVRTFRLSRNPVDKDGSTAAIVEEGRIHLDLTLVFQLKMVKQPGETHLLFQSDEALRKETAWAIRDMVGTMRIAGGSVLPPQSGPGVRVTPTLIGWPDQEEERHALFRRLRRQWLPGFTLVGRDDLLQQRLEQLRLQTPDTTALDAWLDLSRFNYRSSRNEKDRVVWTHDRPEGAGWIVPIPVGYAALSELYAGGQVANARDQSTPFRFVEGVYSIGQWISPHRLQRIRDLLWWGESHDDGLYRCCNGYEPLPVDDDEYPSHPPMSAETL</sequence>
<dbReference type="InterPro" id="IPR013398">
    <property type="entry name" value="CRISPR-assoc_prot_Csy2"/>
</dbReference>
<accession>A0ABV8RYB4</accession>
<organism evidence="1 2">
    <name type="scientific">Castellaniella hirudinis</name>
    <dbReference type="NCBI Taxonomy" id="1144617"/>
    <lineage>
        <taxon>Bacteria</taxon>
        <taxon>Pseudomonadati</taxon>
        <taxon>Pseudomonadota</taxon>
        <taxon>Betaproteobacteria</taxon>
        <taxon>Burkholderiales</taxon>
        <taxon>Alcaligenaceae</taxon>
        <taxon>Castellaniella</taxon>
    </lineage>
</organism>
<proteinExistence type="predicted"/>
<reference evidence="2" key="1">
    <citation type="journal article" date="2019" name="Int. J. Syst. Evol. Microbiol.">
        <title>The Global Catalogue of Microorganisms (GCM) 10K type strain sequencing project: providing services to taxonomists for standard genome sequencing and annotation.</title>
        <authorList>
            <consortium name="The Broad Institute Genomics Platform"/>
            <consortium name="The Broad Institute Genome Sequencing Center for Infectious Disease"/>
            <person name="Wu L."/>
            <person name="Ma J."/>
        </authorList>
    </citation>
    <scope>NUCLEOTIDE SEQUENCE [LARGE SCALE GENOMIC DNA]</scope>
    <source>
        <strain evidence="2">CGMCC 1.19029</strain>
    </source>
</reference>
<evidence type="ECO:0000313" key="2">
    <source>
        <dbReference type="Proteomes" id="UP001595756"/>
    </source>
</evidence>
<dbReference type="NCBIfam" id="TIGR02565">
    <property type="entry name" value="cas_Csy2"/>
    <property type="match status" value="1"/>
</dbReference>
<dbReference type="CDD" id="cd09736">
    <property type="entry name" value="Csy2_I-F"/>
    <property type="match status" value="1"/>
</dbReference>
<protein>
    <submittedName>
        <fullName evidence="1">Type I-F CRISPR-associated protein Csy2</fullName>
    </submittedName>
</protein>
<gene>
    <name evidence="1" type="primary">csy2</name>
    <name evidence="1" type="ORF">ACFO0J_08760</name>
</gene>
<evidence type="ECO:0000313" key="1">
    <source>
        <dbReference type="EMBL" id="MFC4298127.1"/>
    </source>
</evidence>
<name>A0ABV8RYB4_9BURK</name>